<dbReference type="CDD" id="cd06224">
    <property type="entry name" value="REM"/>
    <property type="match status" value="1"/>
</dbReference>
<evidence type="ECO:0000313" key="6">
    <source>
        <dbReference type="EMBL" id="VEU19389.1"/>
    </source>
</evidence>
<dbReference type="SMART" id="SM00229">
    <property type="entry name" value="RasGEFN"/>
    <property type="match status" value="1"/>
</dbReference>
<dbReference type="SUPFAM" id="SSF48366">
    <property type="entry name" value="Ras GEF"/>
    <property type="match status" value="1"/>
</dbReference>
<dbReference type="InParanoid" id="A0A448YER8"/>
<dbReference type="InterPro" id="IPR023578">
    <property type="entry name" value="Ras_GEF_dom_sf"/>
</dbReference>
<dbReference type="Pfam" id="PF00618">
    <property type="entry name" value="RasGEF_N"/>
    <property type="match status" value="1"/>
</dbReference>
<feature type="compositionally biased region" description="Acidic residues" evidence="3">
    <location>
        <begin position="960"/>
        <end position="975"/>
    </location>
</feature>
<keyword evidence="7" id="KW-1185">Reference proteome</keyword>
<protein>
    <submittedName>
        <fullName evidence="6">DEKNAAC100748</fullName>
    </submittedName>
</protein>
<evidence type="ECO:0000259" key="4">
    <source>
        <dbReference type="PROSITE" id="PS50009"/>
    </source>
</evidence>
<feature type="region of interest" description="Disordered" evidence="3">
    <location>
        <begin position="956"/>
        <end position="995"/>
    </location>
</feature>
<accession>A0A448YER8</accession>
<dbReference type="InterPro" id="IPR036964">
    <property type="entry name" value="RASGEF_cat_dom_sf"/>
</dbReference>
<feature type="compositionally biased region" description="Basic and acidic residues" evidence="3">
    <location>
        <begin position="984"/>
        <end position="995"/>
    </location>
</feature>
<dbReference type="GO" id="GO:0007265">
    <property type="term" value="P:Ras protein signal transduction"/>
    <property type="evidence" value="ECO:0007669"/>
    <property type="project" value="TreeGrafter"/>
</dbReference>
<reference evidence="6 7" key="1">
    <citation type="submission" date="2018-12" db="EMBL/GenBank/DDBJ databases">
        <authorList>
            <person name="Tiukova I."/>
            <person name="Dainat J."/>
        </authorList>
    </citation>
    <scope>NUCLEOTIDE SEQUENCE [LARGE SCALE GENOMIC DNA]</scope>
</reference>
<organism evidence="6 7">
    <name type="scientific">Brettanomyces naardenensis</name>
    <name type="common">Yeast</name>
    <dbReference type="NCBI Taxonomy" id="13370"/>
    <lineage>
        <taxon>Eukaryota</taxon>
        <taxon>Fungi</taxon>
        <taxon>Dikarya</taxon>
        <taxon>Ascomycota</taxon>
        <taxon>Saccharomycotina</taxon>
        <taxon>Pichiomycetes</taxon>
        <taxon>Pichiales</taxon>
        <taxon>Pichiaceae</taxon>
        <taxon>Brettanomyces</taxon>
    </lineage>
</organism>
<dbReference type="PROSITE" id="PS50009">
    <property type="entry name" value="RASGEF_CAT"/>
    <property type="match status" value="1"/>
</dbReference>
<feature type="compositionally biased region" description="Polar residues" evidence="3">
    <location>
        <begin position="1259"/>
        <end position="1268"/>
    </location>
</feature>
<dbReference type="GO" id="GO:0005886">
    <property type="term" value="C:plasma membrane"/>
    <property type="evidence" value="ECO:0007669"/>
    <property type="project" value="TreeGrafter"/>
</dbReference>
<dbReference type="EMBL" id="CAACVR010000001">
    <property type="protein sequence ID" value="VEU19389.1"/>
    <property type="molecule type" value="Genomic_DNA"/>
</dbReference>
<dbReference type="GO" id="GO:0005085">
    <property type="term" value="F:guanyl-nucleotide exchange factor activity"/>
    <property type="evidence" value="ECO:0007669"/>
    <property type="project" value="UniProtKB-KW"/>
</dbReference>
<feature type="compositionally biased region" description="Basic and acidic residues" evidence="3">
    <location>
        <begin position="902"/>
        <end position="915"/>
    </location>
</feature>
<feature type="domain" description="N-terminal Ras-GEF" evidence="5">
    <location>
        <begin position="46"/>
        <end position="177"/>
    </location>
</feature>
<dbReference type="PROSITE" id="PS50212">
    <property type="entry name" value="RASGEF_NTER"/>
    <property type="match status" value="1"/>
</dbReference>
<dbReference type="STRING" id="13370.A0A448YER8"/>
<proteinExistence type="predicted"/>
<dbReference type="SMART" id="SM00147">
    <property type="entry name" value="RasGEF"/>
    <property type="match status" value="1"/>
</dbReference>
<evidence type="ECO:0000256" key="2">
    <source>
        <dbReference type="PROSITE-ProRule" id="PRU00168"/>
    </source>
</evidence>
<name>A0A448YER8_BRENA</name>
<dbReference type="Gene3D" id="1.10.840.10">
    <property type="entry name" value="Ras guanine-nucleotide exchange factors catalytic domain"/>
    <property type="match status" value="1"/>
</dbReference>
<sequence length="1333" mass="149457">MDASGSGDTLVVEVSQLLDNFAQNEPIFDNELLYPSPKESEITKLKDGRLMQATIESIVTYLTSPEIIDYQFMVDFFLSFRKFIDSLPLLELLLCRLTWCLKRSLSPDEAIATTGKLALVRTFVTLRHWLLNHFQDDFLNDKQMRELFTSTINEIPQHNYFVNGGDDLQAKVLVNLKKSYIVMCHIFWNTVSLDKLAETDILQYTIQSYDTIPRSRISIIGLKQLRDPTARRSGILSMVEQTSSSSLNMLLKERADMLRDATNLENILERRSDLRHSRDHPDSRLGRLFAKERFILHPKASLASLGPNNLQNMSRDGTLDNIYTNMLQHVKSTPVQGVKPLVSRFSTDTEDKENNAEINNGFTIHGQVQIFKDSGVTNIAPSTPLKKLKGHVEVLHRTESNDANATAHRVTAVTSTATKSAGESMRSKRRTRFIQHLFQSKEEQTKTSLRPQSVKKPAIKLQESRSALLERAIDTKGKMDVLSTRVIEDYNSLKNSQLQEAETEVKEIPQEPAEGISDIQENCSPVSPLKANGQHAEASINSNELLEHFNDKYAEQVDNIDDSEIAKESDSSAVLQEIAARNATDAEPPSFGSPSVTMNWSHSLDISQTTRDIVDMSLEQTDEHNGDNDSVVSAKELTIAANPTSSPLREIQLKKIETFESGDESKDQVKILGQETEPESKPEPQPSVAPAIPSPLKSNTCPSPILDEDAPLECSSLIEPANLSTGADATEDLDLDKRISVKVISRNSAVSAKSYMTYDSSLSSGVCADEEEQSSNAIRLRKKNALINLRGGADISEDDPSPAIELSASVDTVVVGLFRELPFCEHSTSEHSSQPVLTSSGSTMSMLPSLPQSCLLPYPGISSTAIAELAAIPDKKLSCDPIEYARSKLRGDAHSDGASATAEKKVPGGEGNGDRRSHRTIYMSDLEGAQDKKNESNGTVDEIKLERKVRDLFIMHNPNNDEESSDDVSEAEEDEKPSSDISEEPEHGTSVRLSRKDRAKYSSTLIKHEPERSSSFDMRSLSLTPKRFMYDTQLLSVQEAMYKGNHIPFVLSYESDAMFQQFTLIERDLLLEIDWKELVDMRWDKPLEPYSSWLRLLLDDSDKTALQMVTLRFNLVTNWIISEIVLCKELNVRILTISRFIHLASMCKRRQNYATMFQITLALTSPIVKKLRTTWSHLDAGELLILKELKDVTSPNNDFKAIRDEMDNVVPSKGIIPFMALDVSDLNVNSERPNIVESAAPEKEGEGKDGKENRVGEEANSNAADNSGNEPYELVNFDKFRTRCTIFKRILRMIDWSKFYQLKRKDEVLSKCLYISSLSEEEMNYCLEHLTDA</sequence>
<feature type="compositionally biased region" description="Basic and acidic residues" evidence="3">
    <location>
        <begin position="1240"/>
        <end position="1257"/>
    </location>
</feature>
<evidence type="ECO:0000259" key="5">
    <source>
        <dbReference type="PROSITE" id="PS50212"/>
    </source>
</evidence>
<dbReference type="InterPro" id="IPR008937">
    <property type="entry name" value="Ras-like_GEF"/>
</dbReference>
<feature type="region of interest" description="Disordered" evidence="3">
    <location>
        <begin position="673"/>
        <end position="708"/>
    </location>
</feature>
<evidence type="ECO:0000256" key="1">
    <source>
        <dbReference type="ARBA" id="ARBA00022658"/>
    </source>
</evidence>
<evidence type="ECO:0000313" key="7">
    <source>
        <dbReference type="Proteomes" id="UP000290900"/>
    </source>
</evidence>
<feature type="domain" description="Ras-GEF" evidence="4">
    <location>
        <begin position="1054"/>
        <end position="1323"/>
    </location>
</feature>
<keyword evidence="1 2" id="KW-0344">Guanine-nucleotide releasing factor</keyword>
<dbReference type="PANTHER" id="PTHR23113">
    <property type="entry name" value="GUANINE NUCLEOTIDE EXCHANGE FACTOR"/>
    <property type="match status" value="1"/>
</dbReference>
<dbReference type="Gene3D" id="1.20.870.10">
    <property type="entry name" value="Son of sevenless (SoS) protein Chain: S domain 1"/>
    <property type="match status" value="1"/>
</dbReference>
<feature type="region of interest" description="Disordered" evidence="3">
    <location>
        <begin position="1233"/>
        <end position="1268"/>
    </location>
</feature>
<dbReference type="Pfam" id="PF00617">
    <property type="entry name" value="RasGEF"/>
    <property type="match status" value="1"/>
</dbReference>
<dbReference type="Proteomes" id="UP000290900">
    <property type="component" value="Unassembled WGS sequence"/>
</dbReference>
<dbReference type="InterPro" id="IPR000651">
    <property type="entry name" value="Ras-like_Gua-exchang_fac_N"/>
</dbReference>
<gene>
    <name evidence="6" type="ORF">BRENAR_LOCUS126</name>
</gene>
<dbReference type="FunCoup" id="A0A448YER8">
    <property type="interactions" value="209"/>
</dbReference>
<feature type="region of interest" description="Disordered" evidence="3">
    <location>
        <begin position="890"/>
        <end position="918"/>
    </location>
</feature>
<evidence type="ECO:0000256" key="3">
    <source>
        <dbReference type="SAM" id="MobiDB-lite"/>
    </source>
</evidence>
<dbReference type="InterPro" id="IPR001895">
    <property type="entry name" value="RASGEF_cat_dom"/>
</dbReference>
<dbReference type="OrthoDB" id="10254377at2759"/>
<dbReference type="PANTHER" id="PTHR23113:SF363">
    <property type="entry name" value="PROTEIN SON OF SEVENLESS"/>
    <property type="match status" value="1"/>
</dbReference>